<dbReference type="AlphaFoldDB" id="A0AB39VXT7"/>
<dbReference type="Gene3D" id="3.40.630.10">
    <property type="entry name" value="Zn peptidases"/>
    <property type="match status" value="1"/>
</dbReference>
<dbReference type="InterPro" id="IPR017145">
    <property type="entry name" value="Aminobenzoyl-glu_utiliz_pB"/>
</dbReference>
<dbReference type="GO" id="GO:0046657">
    <property type="term" value="P:folic acid catabolic process"/>
    <property type="evidence" value="ECO:0007669"/>
    <property type="project" value="TreeGrafter"/>
</dbReference>
<dbReference type="Pfam" id="PF01546">
    <property type="entry name" value="Peptidase_M20"/>
    <property type="match status" value="1"/>
</dbReference>
<evidence type="ECO:0000313" key="3">
    <source>
        <dbReference type="EMBL" id="XDU74457.1"/>
    </source>
</evidence>
<accession>A0AB39VXT7</accession>
<dbReference type="FunFam" id="3.30.70.360:FF:000004">
    <property type="entry name" value="Peptidase M20 domain-containing protein 2"/>
    <property type="match status" value="1"/>
</dbReference>
<dbReference type="GO" id="GO:0071713">
    <property type="term" value="F:para-aminobenzoyl-glutamate hydrolase activity"/>
    <property type="evidence" value="ECO:0007669"/>
    <property type="project" value="TreeGrafter"/>
</dbReference>
<dbReference type="EMBL" id="CP165628">
    <property type="protein sequence ID" value="XDU74457.1"/>
    <property type="molecule type" value="Genomic_DNA"/>
</dbReference>
<dbReference type="InterPro" id="IPR002933">
    <property type="entry name" value="Peptidase_M20"/>
</dbReference>
<dbReference type="PANTHER" id="PTHR30575:SF0">
    <property type="entry name" value="XAA-ARG DIPEPTIDASE"/>
    <property type="match status" value="1"/>
</dbReference>
<proteinExistence type="predicted"/>
<name>A0AB39VXT7_9GAMM</name>
<dbReference type="CDD" id="cd05673">
    <property type="entry name" value="M20_Acy1L2_AbgB"/>
    <property type="match status" value="1"/>
</dbReference>
<reference evidence="3" key="1">
    <citation type="submission" date="2024-07" db="EMBL/GenBank/DDBJ databases">
        <authorList>
            <person name="Biller S.J."/>
        </authorList>
    </citation>
    <scope>NUCLEOTIDE SEQUENCE</scope>
    <source>
        <strain evidence="3">WC2420</strain>
    </source>
</reference>
<dbReference type="InterPro" id="IPR036264">
    <property type="entry name" value="Bact_exopeptidase_dim_dom"/>
</dbReference>
<gene>
    <name evidence="3" type="ORF">AB3G37_10430</name>
</gene>
<sequence length="485" mass="52205">MQPTSSPESQDSVDALLKQTWALIDEKKGIFWDLSDRIWETPEVNYTEFKSSKAHLELLKQQGFRVTEGVADLPTAMMGEAGAGGPIIAILGEYDALPGLSQQADVAEPLPLQDGANGHGCGHNMLGSSALLAATAVKDYLEASGLPGRVRYYGCPAEEGGSAKGFMVRAGLFDDVDVAICWHPGAFNGVMDANSLACNELNYHFSGRAAHAAATPHLGRSALDAVELMNVGINYLREHMPTSARIHYAITDSGGFSPNVVQAKATVRYLVRTRTLPELTELLKRVDKVAQGAALMTETTMKSNVLSGDANLIGNRVLEELMQSHLERLGGPGFDDADRAYAARFQQTMSQEEISSAFQRMGQEYKPGELLCDYVVPLDRPESSMIGSTDVGSVSWVVPTVQCRSATYTIGTPGHSWQLVAQGKSSLAHKGLTHSAKLMASTALNLFTRPDLIIAAKAEHDRRLAGTPFVNPIPDDVQPPFPGSH</sequence>
<dbReference type="Gene3D" id="3.30.70.360">
    <property type="match status" value="1"/>
</dbReference>
<protein>
    <submittedName>
        <fullName evidence="3">M20 family metallopeptidase</fullName>
    </submittedName>
</protein>
<evidence type="ECO:0000256" key="1">
    <source>
        <dbReference type="ARBA" id="ARBA00022801"/>
    </source>
</evidence>
<dbReference type="RefSeq" id="WP_369790629.1">
    <property type="nucleotide sequence ID" value="NZ_CP165628.1"/>
</dbReference>
<dbReference type="PIRSF" id="PIRSF037227">
    <property type="entry name" value="Aminobenzoyl-glu_utiliz_pB"/>
    <property type="match status" value="1"/>
</dbReference>
<dbReference type="GO" id="GO:0016805">
    <property type="term" value="F:dipeptidase activity"/>
    <property type="evidence" value="ECO:0007669"/>
    <property type="project" value="TreeGrafter"/>
</dbReference>
<dbReference type="PANTHER" id="PTHR30575">
    <property type="entry name" value="PEPTIDASE M20"/>
    <property type="match status" value="1"/>
</dbReference>
<dbReference type="GO" id="GO:0005737">
    <property type="term" value="C:cytoplasm"/>
    <property type="evidence" value="ECO:0007669"/>
    <property type="project" value="TreeGrafter"/>
</dbReference>
<organism evidence="3">
    <name type="scientific">Rouxiella sp. WC2420</name>
    <dbReference type="NCBI Taxonomy" id="3234145"/>
    <lineage>
        <taxon>Bacteria</taxon>
        <taxon>Pseudomonadati</taxon>
        <taxon>Pseudomonadota</taxon>
        <taxon>Gammaproteobacteria</taxon>
        <taxon>Enterobacterales</taxon>
        <taxon>Yersiniaceae</taxon>
        <taxon>Rouxiella</taxon>
    </lineage>
</organism>
<dbReference type="InterPro" id="IPR017439">
    <property type="entry name" value="Amidohydrolase"/>
</dbReference>
<evidence type="ECO:0000256" key="2">
    <source>
        <dbReference type="SAM" id="MobiDB-lite"/>
    </source>
</evidence>
<dbReference type="InterPro" id="IPR052030">
    <property type="entry name" value="Peptidase_M20/M20A_hydrolases"/>
</dbReference>
<feature type="region of interest" description="Disordered" evidence="2">
    <location>
        <begin position="466"/>
        <end position="485"/>
    </location>
</feature>
<keyword evidence="1" id="KW-0378">Hydrolase</keyword>
<dbReference type="SUPFAM" id="SSF55031">
    <property type="entry name" value="Bacterial exopeptidase dimerisation domain"/>
    <property type="match status" value="1"/>
</dbReference>
<dbReference type="SUPFAM" id="SSF53187">
    <property type="entry name" value="Zn-dependent exopeptidases"/>
    <property type="match status" value="1"/>
</dbReference>
<dbReference type="NCBIfam" id="TIGR01891">
    <property type="entry name" value="amidohydrolases"/>
    <property type="match status" value="1"/>
</dbReference>